<organism evidence="1 2">
    <name type="scientific">Cardiobacterium hominis</name>
    <dbReference type="NCBI Taxonomy" id="2718"/>
    <lineage>
        <taxon>Bacteria</taxon>
        <taxon>Pseudomonadati</taxon>
        <taxon>Pseudomonadota</taxon>
        <taxon>Gammaproteobacteria</taxon>
        <taxon>Cardiobacteriales</taxon>
        <taxon>Cardiobacteriaceae</taxon>
        <taxon>Cardiobacterium</taxon>
    </lineage>
</organism>
<reference evidence="2" key="1">
    <citation type="submission" date="2016-04" db="EMBL/GenBank/DDBJ databases">
        <authorList>
            <person name="Tagini F."/>
        </authorList>
    </citation>
    <scope>NUCLEOTIDE SEQUENCE [LARGE SCALE GENOMIC DNA]</scope>
    <source>
        <strain evidence="2">CHUV0807</strain>
    </source>
</reference>
<dbReference type="Proteomes" id="UP000190837">
    <property type="component" value="Unassembled WGS sequence"/>
</dbReference>
<proteinExistence type="predicted"/>
<dbReference type="EMBL" id="FKLO01000080">
    <property type="protein sequence ID" value="SAM71749.1"/>
    <property type="molecule type" value="Genomic_DNA"/>
</dbReference>
<accession>A0A1C3H705</accession>
<dbReference type="AlphaFoldDB" id="A0A1C3H705"/>
<evidence type="ECO:0000313" key="2">
    <source>
        <dbReference type="Proteomes" id="UP000190837"/>
    </source>
</evidence>
<sequence>MGWFRAQNGDSLTVLVGSMGLGSEEWQQIQKDYGLEYMTDEDRQQITEFLEQKNHEHD</sequence>
<name>A0A1C3H705_9GAMM</name>
<evidence type="ECO:0000313" key="1">
    <source>
        <dbReference type="EMBL" id="SAM71749.1"/>
    </source>
</evidence>
<gene>
    <name evidence="1" type="ORF">CHUV0807_2374</name>
</gene>
<protein>
    <submittedName>
        <fullName evidence="1">Uncharacterized protein</fullName>
    </submittedName>
</protein>